<feature type="transmembrane region" description="Helical" evidence="10">
    <location>
        <begin position="101"/>
        <end position="121"/>
    </location>
</feature>
<organism evidence="12 13">
    <name type="scientific">Trichomonascus ciferrii</name>
    <dbReference type="NCBI Taxonomy" id="44093"/>
    <lineage>
        <taxon>Eukaryota</taxon>
        <taxon>Fungi</taxon>
        <taxon>Dikarya</taxon>
        <taxon>Ascomycota</taxon>
        <taxon>Saccharomycotina</taxon>
        <taxon>Dipodascomycetes</taxon>
        <taxon>Dipodascales</taxon>
        <taxon>Trichomonascaceae</taxon>
        <taxon>Trichomonascus</taxon>
        <taxon>Trichomonascus ciferrii complex</taxon>
    </lineage>
</organism>
<feature type="domain" description="Major facilitator superfamily (MFS) profile" evidence="11">
    <location>
        <begin position="58"/>
        <end position="501"/>
    </location>
</feature>
<dbReference type="InterPro" id="IPR050360">
    <property type="entry name" value="MFS_Sugar_Transporters"/>
</dbReference>
<feature type="transmembrane region" description="Helical" evidence="10">
    <location>
        <begin position="186"/>
        <end position="203"/>
    </location>
</feature>
<feature type="transmembrane region" description="Helical" evidence="10">
    <location>
        <begin position="377"/>
        <end position="398"/>
    </location>
</feature>
<evidence type="ECO:0000256" key="2">
    <source>
        <dbReference type="ARBA" id="ARBA00010992"/>
    </source>
</evidence>
<comment type="similarity">
    <text evidence="2 9">Belongs to the major facilitator superfamily. Sugar transporter (TC 2.A.1.1) family.</text>
</comment>
<evidence type="ECO:0000256" key="7">
    <source>
        <dbReference type="ARBA" id="ARBA00023136"/>
    </source>
</evidence>
<gene>
    <name evidence="12" type="ORF">TRICI_004222</name>
</gene>
<dbReference type="OrthoDB" id="6612291at2759"/>
<evidence type="ECO:0000256" key="5">
    <source>
        <dbReference type="ARBA" id="ARBA00022692"/>
    </source>
</evidence>
<evidence type="ECO:0000259" key="11">
    <source>
        <dbReference type="PROSITE" id="PS50850"/>
    </source>
</evidence>
<dbReference type="PANTHER" id="PTHR48022">
    <property type="entry name" value="PLASTIDIC GLUCOSE TRANSPORTER 4"/>
    <property type="match status" value="1"/>
</dbReference>
<dbReference type="NCBIfam" id="TIGR00879">
    <property type="entry name" value="SP"/>
    <property type="match status" value="1"/>
</dbReference>
<comment type="subcellular location">
    <subcellularLocation>
        <location evidence="1">Membrane</location>
        <topology evidence="1">Multi-pass membrane protein</topology>
    </subcellularLocation>
</comment>
<comment type="caution">
    <text evidence="12">The sequence shown here is derived from an EMBL/GenBank/DDBJ whole genome shotgun (WGS) entry which is preliminary data.</text>
</comment>
<keyword evidence="5 10" id="KW-0812">Transmembrane</keyword>
<dbReference type="FunFam" id="1.20.1250.20:FF:000078">
    <property type="entry name" value="MFS maltose transporter, putative"/>
    <property type="match status" value="1"/>
</dbReference>
<feature type="transmembrane region" description="Helical" evidence="10">
    <location>
        <begin position="314"/>
        <end position="337"/>
    </location>
</feature>
<feature type="transmembrane region" description="Helical" evidence="10">
    <location>
        <begin position="444"/>
        <end position="466"/>
    </location>
</feature>
<reference evidence="12" key="1">
    <citation type="journal article" date="2019" name="G3 (Bethesda)">
        <title>Genome Assemblies of Two Rare Opportunistic Yeast Pathogens: Diutina rugosa (syn. Candida rugosa) and Trichomonascus ciferrii (syn. Candida ciferrii).</title>
        <authorList>
            <person name="Mixao V."/>
            <person name="Saus E."/>
            <person name="Hansen A.P."/>
            <person name="Lass-Florl C."/>
            <person name="Gabaldon T."/>
        </authorList>
    </citation>
    <scope>NUCLEOTIDE SEQUENCE</scope>
    <source>
        <strain evidence="12">CBS 4856</strain>
    </source>
</reference>
<evidence type="ECO:0000256" key="1">
    <source>
        <dbReference type="ARBA" id="ARBA00004141"/>
    </source>
</evidence>
<dbReference type="Pfam" id="PF00083">
    <property type="entry name" value="Sugar_tr"/>
    <property type="match status" value="1"/>
</dbReference>
<dbReference type="GO" id="GO:0016020">
    <property type="term" value="C:membrane"/>
    <property type="evidence" value="ECO:0007669"/>
    <property type="project" value="UniProtKB-SubCell"/>
</dbReference>
<sequence>MNDKAYSRHNENYVDKEKGCMADAKMASTVDAAAGQIEAEHELTFTEGVRQYPWAVIWSVIVSLTVVMDGYDNTLVNSFFGFPQFVDKFGTVVNGEKVITASWQMGLSSIICVGNIIGVLFSGQLSDNFGHIWVMLGAMVFLIGTIFMFFFAPNVEVLFAACLVSGIPVGIFSAIAPAYASEVCPVVLRAYLTTYINACWIIGQLSSQGVLRGCLPIPNHWSFRIPFAIQWAWPIPISVLVFLAPDSPWWHVRHGRLDKARKMVRRLVNKDMEETQVDRIVGMMIHTNELERKEQGNSTYLDCFRGVDLCRTEISCITFICQPASMGNIMAYSAYFFQLAGLPADQSFNLSIGQYCIGLVGTVLSWILIAHAGRRTIYIIGLFSVGFLYLIMGFIGLAPESNTAAPWAVAGMLLFIIFVYDLSVGPVCFSLVSEMSSTRLRTKTISLARGTFQVWSVINGVIYPQMLNETAGNWKGKIGFFQFGICTICGLWAYFRLPEPKGRTYEEMDIMFMNSLPARKFSSYTVVVDQETSPSAN</sequence>
<evidence type="ECO:0000256" key="10">
    <source>
        <dbReference type="SAM" id="Phobius"/>
    </source>
</evidence>
<feature type="transmembrane region" description="Helical" evidence="10">
    <location>
        <begin position="478"/>
        <end position="495"/>
    </location>
</feature>
<evidence type="ECO:0000313" key="13">
    <source>
        <dbReference type="Proteomes" id="UP000761534"/>
    </source>
</evidence>
<evidence type="ECO:0000256" key="3">
    <source>
        <dbReference type="ARBA" id="ARBA00022448"/>
    </source>
</evidence>
<dbReference type="InterPro" id="IPR005828">
    <property type="entry name" value="MFS_sugar_transport-like"/>
</dbReference>
<feature type="transmembrane region" description="Helical" evidence="10">
    <location>
        <begin position="223"/>
        <end position="244"/>
    </location>
</feature>
<proteinExistence type="inferred from homology"/>
<dbReference type="SUPFAM" id="SSF103473">
    <property type="entry name" value="MFS general substrate transporter"/>
    <property type="match status" value="1"/>
</dbReference>
<dbReference type="Proteomes" id="UP000761534">
    <property type="component" value="Unassembled WGS sequence"/>
</dbReference>
<feature type="transmembrane region" description="Helical" evidence="10">
    <location>
        <begin position="404"/>
        <end position="432"/>
    </location>
</feature>
<evidence type="ECO:0000256" key="9">
    <source>
        <dbReference type="RuleBase" id="RU003346"/>
    </source>
</evidence>
<dbReference type="EMBL" id="SWFS01000319">
    <property type="protein sequence ID" value="KAA8910204.1"/>
    <property type="molecule type" value="Genomic_DNA"/>
</dbReference>
<keyword evidence="6 10" id="KW-1133">Transmembrane helix</keyword>
<evidence type="ECO:0000256" key="6">
    <source>
        <dbReference type="ARBA" id="ARBA00022989"/>
    </source>
</evidence>
<dbReference type="GO" id="GO:0005351">
    <property type="term" value="F:carbohydrate:proton symporter activity"/>
    <property type="evidence" value="ECO:0007669"/>
    <property type="project" value="TreeGrafter"/>
</dbReference>
<dbReference type="Gene3D" id="1.20.1250.20">
    <property type="entry name" value="MFS general substrate transporter like domains"/>
    <property type="match status" value="1"/>
</dbReference>
<evidence type="ECO:0000313" key="12">
    <source>
        <dbReference type="EMBL" id="KAA8910204.1"/>
    </source>
</evidence>
<dbReference type="PROSITE" id="PS00217">
    <property type="entry name" value="SUGAR_TRANSPORT_2"/>
    <property type="match status" value="1"/>
</dbReference>
<keyword evidence="7 10" id="KW-0472">Membrane</keyword>
<dbReference type="VEuPathDB" id="FungiDB:TRICI_004222"/>
<dbReference type="InterPro" id="IPR036259">
    <property type="entry name" value="MFS_trans_sf"/>
</dbReference>
<name>A0A642V1K6_9ASCO</name>
<feature type="transmembrane region" description="Helical" evidence="10">
    <location>
        <begin position="158"/>
        <end position="179"/>
    </location>
</feature>
<keyword evidence="13" id="KW-1185">Reference proteome</keyword>
<keyword evidence="8" id="KW-0462">Maltose metabolism</keyword>
<feature type="transmembrane region" description="Helical" evidence="10">
    <location>
        <begin position="133"/>
        <end position="152"/>
    </location>
</feature>
<evidence type="ECO:0000256" key="4">
    <source>
        <dbReference type="ARBA" id="ARBA00022597"/>
    </source>
</evidence>
<dbReference type="InterPro" id="IPR020846">
    <property type="entry name" value="MFS_dom"/>
</dbReference>
<dbReference type="PANTHER" id="PTHR48022:SF5">
    <property type="entry name" value="ALPHA-GLUCOSIDES PERMEASE MPH2-RELATED"/>
    <property type="match status" value="1"/>
</dbReference>
<dbReference type="PROSITE" id="PS50850">
    <property type="entry name" value="MFS"/>
    <property type="match status" value="1"/>
</dbReference>
<keyword evidence="4" id="KW-0762">Sugar transport</keyword>
<dbReference type="AlphaFoldDB" id="A0A642V1K6"/>
<keyword evidence="3 9" id="KW-0813">Transport</keyword>
<evidence type="ECO:0000256" key="8">
    <source>
        <dbReference type="ARBA" id="ARBA00026248"/>
    </source>
</evidence>
<dbReference type="InterPro" id="IPR003663">
    <property type="entry name" value="Sugar/inositol_transpt"/>
</dbReference>
<dbReference type="InterPro" id="IPR005829">
    <property type="entry name" value="Sugar_transporter_CS"/>
</dbReference>
<dbReference type="GO" id="GO:0000023">
    <property type="term" value="P:maltose metabolic process"/>
    <property type="evidence" value="ECO:0007669"/>
    <property type="project" value="UniProtKB-KW"/>
</dbReference>
<feature type="transmembrane region" description="Helical" evidence="10">
    <location>
        <begin position="352"/>
        <end position="370"/>
    </location>
</feature>
<protein>
    <recommendedName>
        <fullName evidence="11">Major facilitator superfamily (MFS) profile domain-containing protein</fullName>
    </recommendedName>
</protein>
<feature type="transmembrane region" description="Helical" evidence="10">
    <location>
        <begin position="52"/>
        <end position="71"/>
    </location>
</feature>
<accession>A0A642V1K6</accession>